<evidence type="ECO:0000256" key="1">
    <source>
        <dbReference type="SAM" id="MobiDB-lite"/>
    </source>
</evidence>
<gene>
    <name evidence="2" type="ORF">HAX54_053285</name>
</gene>
<protein>
    <submittedName>
        <fullName evidence="2">Uncharacterized protein</fullName>
    </submittedName>
</protein>
<evidence type="ECO:0000313" key="2">
    <source>
        <dbReference type="EMBL" id="MCD7464719.1"/>
    </source>
</evidence>
<feature type="region of interest" description="Disordered" evidence="1">
    <location>
        <begin position="74"/>
        <end position="106"/>
    </location>
</feature>
<feature type="compositionally biased region" description="Low complexity" evidence="1">
    <location>
        <begin position="84"/>
        <end position="99"/>
    </location>
</feature>
<evidence type="ECO:0000313" key="3">
    <source>
        <dbReference type="Proteomes" id="UP000823775"/>
    </source>
</evidence>
<proteinExistence type="predicted"/>
<accession>A0ABS8T138</accession>
<organism evidence="2 3">
    <name type="scientific">Datura stramonium</name>
    <name type="common">Jimsonweed</name>
    <name type="synonym">Common thornapple</name>
    <dbReference type="NCBI Taxonomy" id="4076"/>
    <lineage>
        <taxon>Eukaryota</taxon>
        <taxon>Viridiplantae</taxon>
        <taxon>Streptophyta</taxon>
        <taxon>Embryophyta</taxon>
        <taxon>Tracheophyta</taxon>
        <taxon>Spermatophyta</taxon>
        <taxon>Magnoliopsida</taxon>
        <taxon>eudicotyledons</taxon>
        <taxon>Gunneridae</taxon>
        <taxon>Pentapetalae</taxon>
        <taxon>asterids</taxon>
        <taxon>lamiids</taxon>
        <taxon>Solanales</taxon>
        <taxon>Solanaceae</taxon>
        <taxon>Solanoideae</taxon>
        <taxon>Datureae</taxon>
        <taxon>Datura</taxon>
    </lineage>
</organism>
<comment type="caution">
    <text evidence="2">The sequence shown here is derived from an EMBL/GenBank/DDBJ whole genome shotgun (WGS) entry which is preliminary data.</text>
</comment>
<reference evidence="2 3" key="1">
    <citation type="journal article" date="2021" name="BMC Genomics">
        <title>Datura genome reveals duplications of psychoactive alkaloid biosynthetic genes and high mutation rate following tissue culture.</title>
        <authorList>
            <person name="Rajewski A."/>
            <person name="Carter-House D."/>
            <person name="Stajich J."/>
            <person name="Litt A."/>
        </authorList>
    </citation>
    <scope>NUCLEOTIDE SEQUENCE [LARGE SCALE GENOMIC DNA]</scope>
    <source>
        <strain evidence="2">AR-01</strain>
    </source>
</reference>
<dbReference type="EMBL" id="JACEIK010000988">
    <property type="protein sequence ID" value="MCD7464719.1"/>
    <property type="molecule type" value="Genomic_DNA"/>
</dbReference>
<keyword evidence="3" id="KW-1185">Reference proteome</keyword>
<dbReference type="Proteomes" id="UP000823775">
    <property type="component" value="Unassembled WGS sequence"/>
</dbReference>
<name>A0ABS8T138_DATST</name>
<sequence>MTLLMDSMDETQFGLSQTALEMASMDRLLHPEDSVPCKEFVPSVVVLLILAALQKGEKNQNKWEAKEVTRSCSKHGQANELCRHAGSSSAAHSNPSRSGSESEYRT</sequence>